<evidence type="ECO:0000313" key="4">
    <source>
        <dbReference type="Proteomes" id="UP000594262"/>
    </source>
</evidence>
<reference evidence="3" key="1">
    <citation type="submission" date="2021-01" db="UniProtKB">
        <authorList>
            <consortium name="EnsemblMetazoa"/>
        </authorList>
    </citation>
    <scope>IDENTIFICATION</scope>
</reference>
<dbReference type="Proteomes" id="UP000594262">
    <property type="component" value="Unplaced"/>
</dbReference>
<dbReference type="EnsemblMetazoa" id="CLYHEMT018975.1">
    <property type="protein sequence ID" value="CLYHEMP018975.1"/>
    <property type="gene ID" value="CLYHEMG018975"/>
</dbReference>
<dbReference type="AlphaFoldDB" id="A0A7M5X795"/>
<accession>A0A7M5X795</accession>
<feature type="chain" id="PRO_5029663287" description="C-type lectin domain-containing protein" evidence="1">
    <location>
        <begin position="22"/>
        <end position="328"/>
    </location>
</feature>
<feature type="signal peptide" evidence="1">
    <location>
        <begin position="1"/>
        <end position="21"/>
    </location>
</feature>
<proteinExistence type="predicted"/>
<evidence type="ECO:0000256" key="1">
    <source>
        <dbReference type="SAM" id="SignalP"/>
    </source>
</evidence>
<protein>
    <recommendedName>
        <fullName evidence="2">C-type lectin domain-containing protein</fullName>
    </recommendedName>
</protein>
<name>A0A7M5X795_9CNID</name>
<dbReference type="PROSITE" id="PS50041">
    <property type="entry name" value="C_TYPE_LECTIN_2"/>
    <property type="match status" value="1"/>
</dbReference>
<dbReference type="Gene3D" id="3.10.100.10">
    <property type="entry name" value="Mannose-Binding Protein A, subunit A"/>
    <property type="match status" value="1"/>
</dbReference>
<dbReference type="CDD" id="cd00037">
    <property type="entry name" value="CLECT"/>
    <property type="match status" value="1"/>
</dbReference>
<evidence type="ECO:0000259" key="2">
    <source>
        <dbReference type="PROSITE" id="PS50041"/>
    </source>
</evidence>
<keyword evidence="4" id="KW-1185">Reference proteome</keyword>
<sequence>EELKMIKLIFLLCLNIYWVETKEAVCEDYIAGDEFCVCHNGYIFTYVPEPTNGIAALEMCKPGYLATIQDLSDIQVISDLLARNNAPASAEIFLGGPVNLPQLGVGIFNVDATMTNPSIPDPQVGNVATISAGDSQFSDLSEAFGLLSLGYVCKSIYYDNGKIFFSTLNSFTRRDEADCGENGKLVTFDQHSANKVTRITKELSLKAFGFSEILYHIGATYDAETMELAWDDGTRSTVRNWCSNPPSVDNPNNLDPVPDQCVVVTSTGCWELQRCFAVLPTPPLGFICDADQRGIDLSERNQMLTMVKVLQKKIAEIKAGCQSCAKRH</sequence>
<dbReference type="InterPro" id="IPR016186">
    <property type="entry name" value="C-type_lectin-like/link_sf"/>
</dbReference>
<keyword evidence="1" id="KW-0732">Signal</keyword>
<dbReference type="SUPFAM" id="SSF56436">
    <property type="entry name" value="C-type lectin-like"/>
    <property type="match status" value="1"/>
</dbReference>
<evidence type="ECO:0000313" key="3">
    <source>
        <dbReference type="EnsemblMetazoa" id="CLYHEMP018975.1"/>
    </source>
</evidence>
<dbReference type="InterPro" id="IPR001304">
    <property type="entry name" value="C-type_lectin-like"/>
</dbReference>
<organism evidence="3 4">
    <name type="scientific">Clytia hemisphaerica</name>
    <dbReference type="NCBI Taxonomy" id="252671"/>
    <lineage>
        <taxon>Eukaryota</taxon>
        <taxon>Metazoa</taxon>
        <taxon>Cnidaria</taxon>
        <taxon>Hydrozoa</taxon>
        <taxon>Hydroidolina</taxon>
        <taxon>Leptothecata</taxon>
        <taxon>Obeliida</taxon>
        <taxon>Clytiidae</taxon>
        <taxon>Clytia</taxon>
    </lineage>
</organism>
<dbReference type="InterPro" id="IPR016187">
    <property type="entry name" value="CTDL_fold"/>
</dbReference>
<feature type="domain" description="C-type lectin" evidence="2">
    <location>
        <begin position="176"/>
        <end position="275"/>
    </location>
</feature>